<keyword evidence="4" id="KW-1185">Reference proteome</keyword>
<evidence type="ECO:0000313" key="3">
    <source>
        <dbReference type="EMBL" id="RDI60707.1"/>
    </source>
</evidence>
<dbReference type="RefSeq" id="WP_114768934.1">
    <property type="nucleotide sequence ID" value="NZ_QQBB01000002.1"/>
</dbReference>
<feature type="region of interest" description="Disordered" evidence="1">
    <location>
        <begin position="21"/>
        <end position="88"/>
    </location>
</feature>
<reference evidence="3 4" key="1">
    <citation type="submission" date="2018-07" db="EMBL/GenBank/DDBJ databases">
        <title>Genomic Encyclopedia of Type Strains, Phase IV (KMG-IV): sequencing the most valuable type-strain genomes for metagenomic binning, comparative biology and taxonomic classification.</title>
        <authorList>
            <person name="Goeker M."/>
        </authorList>
    </citation>
    <scope>NUCLEOTIDE SEQUENCE [LARGE SCALE GENOMIC DNA]</scope>
    <source>
        <strain evidence="3 4">DSM 14364</strain>
    </source>
</reference>
<dbReference type="AlphaFoldDB" id="A0A370HQC6"/>
<accession>A0A370HQC6</accession>
<organism evidence="3 4">
    <name type="scientific">Microvirga subterranea</name>
    <dbReference type="NCBI Taxonomy" id="186651"/>
    <lineage>
        <taxon>Bacteria</taxon>
        <taxon>Pseudomonadati</taxon>
        <taxon>Pseudomonadota</taxon>
        <taxon>Alphaproteobacteria</taxon>
        <taxon>Hyphomicrobiales</taxon>
        <taxon>Methylobacteriaceae</taxon>
        <taxon>Microvirga</taxon>
    </lineage>
</organism>
<feature type="signal peptide" evidence="2">
    <location>
        <begin position="1"/>
        <end position="19"/>
    </location>
</feature>
<gene>
    <name evidence="3" type="ORF">DES45_10294</name>
</gene>
<sequence length="88" mass="9905">MRIVVLAAVFLGVALPAAAQTLPRKSPAERQSDRINRSILQEGRQLRRDEQNQIDRNQIRQDIDRRYNMSNPRPPARIGTCPPGSVGC</sequence>
<feature type="compositionally biased region" description="Basic and acidic residues" evidence="1">
    <location>
        <begin position="44"/>
        <end position="67"/>
    </location>
</feature>
<dbReference type="Proteomes" id="UP000254925">
    <property type="component" value="Unassembled WGS sequence"/>
</dbReference>
<protein>
    <submittedName>
        <fullName evidence="3">Uncharacterized protein</fullName>
    </submittedName>
</protein>
<evidence type="ECO:0000256" key="2">
    <source>
        <dbReference type="SAM" id="SignalP"/>
    </source>
</evidence>
<dbReference type="OrthoDB" id="8019925at2"/>
<evidence type="ECO:0000256" key="1">
    <source>
        <dbReference type="SAM" id="MobiDB-lite"/>
    </source>
</evidence>
<feature type="compositionally biased region" description="Basic and acidic residues" evidence="1">
    <location>
        <begin position="26"/>
        <end position="36"/>
    </location>
</feature>
<comment type="caution">
    <text evidence="3">The sequence shown here is derived from an EMBL/GenBank/DDBJ whole genome shotgun (WGS) entry which is preliminary data.</text>
</comment>
<feature type="chain" id="PRO_5016645393" evidence="2">
    <location>
        <begin position="20"/>
        <end position="88"/>
    </location>
</feature>
<dbReference type="EMBL" id="QQBB01000002">
    <property type="protein sequence ID" value="RDI60707.1"/>
    <property type="molecule type" value="Genomic_DNA"/>
</dbReference>
<evidence type="ECO:0000313" key="4">
    <source>
        <dbReference type="Proteomes" id="UP000254925"/>
    </source>
</evidence>
<name>A0A370HQC6_9HYPH</name>
<keyword evidence="2" id="KW-0732">Signal</keyword>
<proteinExistence type="predicted"/>